<accession>A0A380NKA0</accession>
<gene>
    <name evidence="1" type="ORF">NCTC12020_01022</name>
</gene>
<evidence type="ECO:0000313" key="2">
    <source>
        <dbReference type="Proteomes" id="UP000255367"/>
    </source>
</evidence>
<organism evidence="1 2">
    <name type="scientific">Veillonella criceti</name>
    <dbReference type="NCBI Taxonomy" id="103891"/>
    <lineage>
        <taxon>Bacteria</taxon>
        <taxon>Bacillati</taxon>
        <taxon>Bacillota</taxon>
        <taxon>Negativicutes</taxon>
        <taxon>Veillonellales</taxon>
        <taxon>Veillonellaceae</taxon>
        <taxon>Veillonella</taxon>
    </lineage>
</organism>
<reference evidence="1 2" key="1">
    <citation type="submission" date="2018-06" db="EMBL/GenBank/DDBJ databases">
        <authorList>
            <consortium name="Pathogen Informatics"/>
            <person name="Doyle S."/>
        </authorList>
    </citation>
    <scope>NUCLEOTIDE SEQUENCE [LARGE SCALE GENOMIC DNA]</scope>
    <source>
        <strain evidence="1 2">NCTC12020</strain>
    </source>
</reference>
<dbReference type="EMBL" id="UHIO01000001">
    <property type="protein sequence ID" value="SUP42999.1"/>
    <property type="molecule type" value="Genomic_DNA"/>
</dbReference>
<protein>
    <submittedName>
        <fullName evidence="1">Uncharacterized protein</fullName>
    </submittedName>
</protein>
<dbReference type="OrthoDB" id="1669310at2"/>
<sequence length="76" mass="8648">MSRIHKEHLQAGYIFGDTTNEEYIYLPAGEVGVDHPICILERQGHYEDVDLETAAHLIDTLTLRPCSHPKLGKRSF</sequence>
<dbReference type="RefSeq" id="WP_115310211.1">
    <property type="nucleotide sequence ID" value="NZ_UHIO01000001.1"/>
</dbReference>
<name>A0A380NKA0_9FIRM</name>
<dbReference type="Proteomes" id="UP000255367">
    <property type="component" value="Unassembled WGS sequence"/>
</dbReference>
<dbReference type="AlphaFoldDB" id="A0A380NKA0"/>
<keyword evidence="2" id="KW-1185">Reference proteome</keyword>
<evidence type="ECO:0000313" key="1">
    <source>
        <dbReference type="EMBL" id="SUP42999.1"/>
    </source>
</evidence>
<proteinExistence type="predicted"/>